<gene>
    <name evidence="1" type="ordered locus">AM1_2523</name>
</gene>
<protein>
    <submittedName>
        <fullName evidence="1">Uncharacterized protein</fullName>
    </submittedName>
</protein>
<dbReference type="STRING" id="329726.AM1_2523"/>
<dbReference type="EMBL" id="CP000828">
    <property type="protein sequence ID" value="ABW27531.1"/>
    <property type="molecule type" value="Genomic_DNA"/>
</dbReference>
<accession>B0C5F5</accession>
<proteinExistence type="predicted"/>
<organism evidence="1 2">
    <name type="scientific">Acaryochloris marina (strain MBIC 11017)</name>
    <dbReference type="NCBI Taxonomy" id="329726"/>
    <lineage>
        <taxon>Bacteria</taxon>
        <taxon>Bacillati</taxon>
        <taxon>Cyanobacteriota</taxon>
        <taxon>Cyanophyceae</taxon>
        <taxon>Acaryochloridales</taxon>
        <taxon>Acaryochloridaceae</taxon>
        <taxon>Acaryochloris</taxon>
    </lineage>
</organism>
<name>B0C5F5_ACAM1</name>
<keyword evidence="2" id="KW-1185">Reference proteome</keyword>
<dbReference type="Proteomes" id="UP000000268">
    <property type="component" value="Chromosome"/>
</dbReference>
<sequence length="40" mass="4721">MIKLPIAYSPNQRANVLIEMVEDIFHIPRWRSAQLDQQQA</sequence>
<dbReference type="AlphaFoldDB" id="B0C5F5"/>
<evidence type="ECO:0000313" key="2">
    <source>
        <dbReference type="Proteomes" id="UP000000268"/>
    </source>
</evidence>
<dbReference type="KEGG" id="amr:AM1_2523"/>
<reference evidence="1 2" key="1">
    <citation type="journal article" date="2008" name="Proc. Natl. Acad. Sci. U.S.A.">
        <title>Niche adaptation and genome expansion in the chlorophyll d-producing cyanobacterium Acaryochloris marina.</title>
        <authorList>
            <person name="Swingley W.D."/>
            <person name="Chen M."/>
            <person name="Cheung P.C."/>
            <person name="Conrad A.L."/>
            <person name="Dejesa L.C."/>
            <person name="Hao J."/>
            <person name="Honchak B.M."/>
            <person name="Karbach L.E."/>
            <person name="Kurdoglu A."/>
            <person name="Lahiri S."/>
            <person name="Mastrian S.D."/>
            <person name="Miyashita H."/>
            <person name="Page L."/>
            <person name="Ramakrishna P."/>
            <person name="Satoh S."/>
            <person name="Sattley W.M."/>
            <person name="Shimada Y."/>
            <person name="Taylor H.L."/>
            <person name="Tomo T."/>
            <person name="Tsuchiya T."/>
            <person name="Wang Z.T."/>
            <person name="Raymond J."/>
            <person name="Mimuro M."/>
            <person name="Blankenship R.E."/>
            <person name="Touchman J.W."/>
        </authorList>
    </citation>
    <scope>NUCLEOTIDE SEQUENCE [LARGE SCALE GENOMIC DNA]</scope>
    <source>
        <strain evidence="2">MBIC 11017</strain>
    </source>
</reference>
<dbReference type="HOGENOM" id="CLU_3283114_0_0_3"/>
<evidence type="ECO:0000313" key="1">
    <source>
        <dbReference type="EMBL" id="ABW27531.1"/>
    </source>
</evidence>